<accession>A0A1F7UMZ9</accession>
<sequence>MTKAVPPLGRRTASVGMTCRDMTITIEPKGIELTDAIRTYAEEKFMSLTKYVEGIEKMDIDIGMESHHHVNGKVYMCSAHVFLRNKDFYVKKEAEELYKAIDKVKDHLRNELAEYKDRHLKKHRSDNA</sequence>
<evidence type="ECO:0000313" key="3">
    <source>
        <dbReference type="EMBL" id="OGL79067.1"/>
    </source>
</evidence>
<dbReference type="CDD" id="cd00552">
    <property type="entry name" value="RaiA"/>
    <property type="match status" value="1"/>
</dbReference>
<evidence type="ECO:0000256" key="1">
    <source>
        <dbReference type="ARBA" id="ARBA00022845"/>
    </source>
</evidence>
<dbReference type="GO" id="GO:0043024">
    <property type="term" value="F:ribosomal small subunit binding"/>
    <property type="evidence" value="ECO:0007669"/>
    <property type="project" value="TreeGrafter"/>
</dbReference>
<evidence type="ECO:0000313" key="4">
    <source>
        <dbReference type="Proteomes" id="UP000176603"/>
    </source>
</evidence>
<gene>
    <name evidence="3" type="ORF">A3E39_02370</name>
</gene>
<dbReference type="Pfam" id="PF02482">
    <property type="entry name" value="Ribosomal_S30AE"/>
    <property type="match status" value="1"/>
</dbReference>
<proteinExistence type="predicted"/>
<keyword evidence="2" id="KW-0175">Coiled coil</keyword>
<dbReference type="GO" id="GO:0022627">
    <property type="term" value="C:cytosolic small ribosomal subunit"/>
    <property type="evidence" value="ECO:0007669"/>
    <property type="project" value="TreeGrafter"/>
</dbReference>
<dbReference type="NCBIfam" id="TIGR00741">
    <property type="entry name" value="yfiA"/>
    <property type="match status" value="1"/>
</dbReference>
<dbReference type="PANTHER" id="PTHR33231:SF1">
    <property type="entry name" value="30S RIBOSOMAL PROTEIN"/>
    <property type="match status" value="1"/>
</dbReference>
<dbReference type="AlphaFoldDB" id="A0A1F7UMZ9"/>
<protein>
    <submittedName>
        <fullName evidence="3">Ribosomal subunit interface protein</fullName>
    </submittedName>
</protein>
<comment type="caution">
    <text evidence="3">The sequence shown here is derived from an EMBL/GenBank/DDBJ whole genome shotgun (WGS) entry which is preliminary data.</text>
</comment>
<keyword evidence="1" id="KW-0810">Translation regulation</keyword>
<feature type="coiled-coil region" evidence="2">
    <location>
        <begin position="91"/>
        <end position="118"/>
    </location>
</feature>
<dbReference type="STRING" id="1802399.A3E39_02370"/>
<name>A0A1F7UMZ9_9BACT</name>
<reference evidence="3 4" key="1">
    <citation type="journal article" date="2016" name="Nat. Commun.">
        <title>Thousands of microbial genomes shed light on interconnected biogeochemical processes in an aquifer system.</title>
        <authorList>
            <person name="Anantharaman K."/>
            <person name="Brown C.T."/>
            <person name="Hug L.A."/>
            <person name="Sharon I."/>
            <person name="Castelle C.J."/>
            <person name="Probst A.J."/>
            <person name="Thomas B.C."/>
            <person name="Singh A."/>
            <person name="Wilkins M.J."/>
            <person name="Karaoz U."/>
            <person name="Brodie E.L."/>
            <person name="Williams K.H."/>
            <person name="Hubbard S.S."/>
            <person name="Banfield J.F."/>
        </authorList>
    </citation>
    <scope>NUCLEOTIDE SEQUENCE [LARGE SCALE GENOMIC DNA]</scope>
</reference>
<dbReference type="Proteomes" id="UP000176603">
    <property type="component" value="Unassembled WGS sequence"/>
</dbReference>
<dbReference type="Gene3D" id="3.30.160.100">
    <property type="entry name" value="Ribosome hibernation promotion factor-like"/>
    <property type="match status" value="1"/>
</dbReference>
<dbReference type="InterPro" id="IPR036567">
    <property type="entry name" value="RHF-like"/>
</dbReference>
<dbReference type="PANTHER" id="PTHR33231">
    <property type="entry name" value="30S RIBOSOMAL PROTEIN"/>
    <property type="match status" value="1"/>
</dbReference>
<dbReference type="InterPro" id="IPR003489">
    <property type="entry name" value="RHF/RaiA"/>
</dbReference>
<dbReference type="InterPro" id="IPR050574">
    <property type="entry name" value="HPF/YfiA_ribosome-assoc"/>
</dbReference>
<organism evidence="3 4">
    <name type="scientific">Candidatus Uhrbacteria bacterium RIFCSPHIGHO2_12_FULL_60_25</name>
    <dbReference type="NCBI Taxonomy" id="1802399"/>
    <lineage>
        <taxon>Bacteria</taxon>
        <taxon>Candidatus Uhriibacteriota</taxon>
    </lineage>
</organism>
<dbReference type="SUPFAM" id="SSF69754">
    <property type="entry name" value="Ribosome binding protein Y (YfiA homologue)"/>
    <property type="match status" value="1"/>
</dbReference>
<dbReference type="EMBL" id="MGEH01000018">
    <property type="protein sequence ID" value="OGL79067.1"/>
    <property type="molecule type" value="Genomic_DNA"/>
</dbReference>
<evidence type="ECO:0000256" key="2">
    <source>
        <dbReference type="SAM" id="Coils"/>
    </source>
</evidence>
<dbReference type="GO" id="GO:0045900">
    <property type="term" value="P:negative regulation of translational elongation"/>
    <property type="evidence" value="ECO:0007669"/>
    <property type="project" value="TreeGrafter"/>
</dbReference>